<keyword evidence="10" id="KW-1185">Reference proteome</keyword>
<dbReference type="CDD" id="cd06261">
    <property type="entry name" value="TM_PBP2"/>
    <property type="match status" value="1"/>
</dbReference>
<dbReference type="EMBL" id="WUTW01000009">
    <property type="protein sequence ID" value="MXQ67944.1"/>
    <property type="molecule type" value="Genomic_DNA"/>
</dbReference>
<dbReference type="InterPro" id="IPR035906">
    <property type="entry name" value="MetI-like_sf"/>
</dbReference>
<feature type="transmembrane region" description="Helical" evidence="7">
    <location>
        <begin position="191"/>
        <end position="217"/>
    </location>
</feature>
<dbReference type="OrthoDB" id="7274389at2"/>
<feature type="transmembrane region" description="Helical" evidence="7">
    <location>
        <begin position="20"/>
        <end position="41"/>
    </location>
</feature>
<feature type="domain" description="ABC transmembrane type-1" evidence="8">
    <location>
        <begin position="75"/>
        <end position="255"/>
    </location>
</feature>
<keyword evidence="4 7" id="KW-0812">Transmembrane</keyword>
<evidence type="ECO:0000256" key="2">
    <source>
        <dbReference type="ARBA" id="ARBA00022448"/>
    </source>
</evidence>
<comment type="subcellular location">
    <subcellularLocation>
        <location evidence="1 7">Cell membrane</location>
        <topology evidence="1 7">Multi-pass membrane protein</topology>
    </subcellularLocation>
</comment>
<evidence type="ECO:0000313" key="10">
    <source>
        <dbReference type="Proteomes" id="UP000431901"/>
    </source>
</evidence>
<keyword evidence="2 7" id="KW-0813">Transport</keyword>
<dbReference type="SUPFAM" id="SSF161098">
    <property type="entry name" value="MetI-like"/>
    <property type="match status" value="1"/>
</dbReference>
<sequence>MGAARGEPVSAAARRLGTTLLSLVLSLGLVAAGWTLFLKILNVNPLVAKSPADVWTYLAAGSEAGAHRSTVWSGLWVTLRDAGAGLVAGLVAAAAVAVAFVLWRTAERSFMPIAMVVRSVPLVAMTPVITLIFGRDLLATTVISGIVVFFPALVNVVFGLRSASAQAADLVRAYGGSSWTTMRKVLVPSALPAFFASARISVPGSLIGALLAEWLATGKGLGYAMLTAGSSFRYDELWASVVAVTLASLAAYGLVGVAEAAVLARYAPRDR</sequence>
<evidence type="ECO:0000256" key="4">
    <source>
        <dbReference type="ARBA" id="ARBA00022692"/>
    </source>
</evidence>
<dbReference type="PROSITE" id="PS50928">
    <property type="entry name" value="ABC_TM1"/>
    <property type="match status" value="1"/>
</dbReference>
<protein>
    <submittedName>
        <fullName evidence="9">ABC transporter permease subunit</fullName>
    </submittedName>
</protein>
<dbReference type="Proteomes" id="UP000431901">
    <property type="component" value="Unassembled WGS sequence"/>
</dbReference>
<proteinExistence type="inferred from homology"/>
<dbReference type="Gene3D" id="1.10.3720.10">
    <property type="entry name" value="MetI-like"/>
    <property type="match status" value="1"/>
</dbReference>
<comment type="similarity">
    <text evidence="7">Belongs to the binding-protein-dependent transport system permease family.</text>
</comment>
<dbReference type="AlphaFoldDB" id="A0A6I4WLW5"/>
<feature type="transmembrane region" description="Helical" evidence="7">
    <location>
        <begin position="139"/>
        <end position="160"/>
    </location>
</feature>
<evidence type="ECO:0000256" key="5">
    <source>
        <dbReference type="ARBA" id="ARBA00022989"/>
    </source>
</evidence>
<accession>A0A6I4WLW5</accession>
<feature type="transmembrane region" description="Helical" evidence="7">
    <location>
        <begin position="82"/>
        <end position="103"/>
    </location>
</feature>
<dbReference type="GO" id="GO:0005886">
    <property type="term" value="C:plasma membrane"/>
    <property type="evidence" value="ECO:0007669"/>
    <property type="project" value="UniProtKB-SubCell"/>
</dbReference>
<evidence type="ECO:0000256" key="1">
    <source>
        <dbReference type="ARBA" id="ARBA00004651"/>
    </source>
</evidence>
<keyword evidence="3" id="KW-1003">Cell membrane</keyword>
<dbReference type="InterPro" id="IPR000515">
    <property type="entry name" value="MetI-like"/>
</dbReference>
<keyword evidence="6 7" id="KW-0472">Membrane</keyword>
<evidence type="ECO:0000259" key="8">
    <source>
        <dbReference type="PROSITE" id="PS50928"/>
    </source>
</evidence>
<organism evidence="9 10">
    <name type="scientific">Actinomadura rayongensis</name>
    <dbReference type="NCBI Taxonomy" id="1429076"/>
    <lineage>
        <taxon>Bacteria</taxon>
        <taxon>Bacillati</taxon>
        <taxon>Actinomycetota</taxon>
        <taxon>Actinomycetes</taxon>
        <taxon>Streptosporangiales</taxon>
        <taxon>Thermomonosporaceae</taxon>
        <taxon>Actinomadura</taxon>
    </lineage>
</organism>
<keyword evidence="5 7" id="KW-1133">Transmembrane helix</keyword>
<name>A0A6I4WLW5_9ACTN</name>
<feature type="transmembrane region" description="Helical" evidence="7">
    <location>
        <begin position="115"/>
        <end position="133"/>
    </location>
</feature>
<evidence type="ECO:0000313" key="9">
    <source>
        <dbReference type="EMBL" id="MXQ67944.1"/>
    </source>
</evidence>
<evidence type="ECO:0000256" key="3">
    <source>
        <dbReference type="ARBA" id="ARBA00022475"/>
    </source>
</evidence>
<feature type="transmembrane region" description="Helical" evidence="7">
    <location>
        <begin position="237"/>
        <end position="264"/>
    </location>
</feature>
<gene>
    <name evidence="9" type="ORF">GQ466_28405</name>
</gene>
<comment type="caution">
    <text evidence="9">The sequence shown here is derived from an EMBL/GenBank/DDBJ whole genome shotgun (WGS) entry which is preliminary data.</text>
</comment>
<evidence type="ECO:0000256" key="7">
    <source>
        <dbReference type="RuleBase" id="RU363032"/>
    </source>
</evidence>
<dbReference type="Pfam" id="PF00528">
    <property type="entry name" value="BPD_transp_1"/>
    <property type="match status" value="1"/>
</dbReference>
<dbReference type="PANTHER" id="PTHR30151:SF41">
    <property type="entry name" value="ABC TRANSPORTER PERMEASE PROTEIN"/>
    <property type="match status" value="1"/>
</dbReference>
<dbReference type="GO" id="GO:0055085">
    <property type="term" value="P:transmembrane transport"/>
    <property type="evidence" value="ECO:0007669"/>
    <property type="project" value="InterPro"/>
</dbReference>
<evidence type="ECO:0000256" key="6">
    <source>
        <dbReference type="ARBA" id="ARBA00023136"/>
    </source>
</evidence>
<reference evidence="9 10" key="1">
    <citation type="submission" date="2019-12" db="EMBL/GenBank/DDBJ databases">
        <title>Nocardia macrotermitis sp. nov. and Nocardia aurantia sp. nov., isolated from the gut of the fungus growing-termite Macrotermes natalensis.</title>
        <authorList>
            <person name="Christine B."/>
            <person name="Rene B."/>
        </authorList>
    </citation>
    <scope>NUCLEOTIDE SEQUENCE [LARGE SCALE GENOMIC DNA]</scope>
    <source>
        <strain evidence="9 10">DSM 102126</strain>
    </source>
</reference>
<dbReference type="PANTHER" id="PTHR30151">
    <property type="entry name" value="ALKANE SULFONATE ABC TRANSPORTER-RELATED, MEMBRANE SUBUNIT"/>
    <property type="match status" value="1"/>
</dbReference>